<dbReference type="PANTHER" id="PTHR30055:SF234">
    <property type="entry name" value="HTH-TYPE TRANSCRIPTIONAL REGULATOR BETI"/>
    <property type="match status" value="1"/>
</dbReference>
<feature type="region of interest" description="Disordered" evidence="5">
    <location>
        <begin position="1"/>
        <end position="21"/>
    </location>
</feature>
<organism evidence="7 8">
    <name type="scientific">Sphingomonas natans</name>
    <dbReference type="NCBI Taxonomy" id="3063330"/>
    <lineage>
        <taxon>Bacteria</taxon>
        <taxon>Pseudomonadati</taxon>
        <taxon>Pseudomonadota</taxon>
        <taxon>Alphaproteobacteria</taxon>
        <taxon>Sphingomonadales</taxon>
        <taxon>Sphingomonadaceae</taxon>
        <taxon>Sphingomonas</taxon>
    </lineage>
</organism>
<protein>
    <submittedName>
        <fullName evidence="7">Helix-turn-helix domain-containing protein</fullName>
    </submittedName>
</protein>
<dbReference type="PANTHER" id="PTHR30055">
    <property type="entry name" value="HTH-TYPE TRANSCRIPTIONAL REGULATOR RUTR"/>
    <property type="match status" value="1"/>
</dbReference>
<sequence length="208" mass="22476">MAALPHTKRGGSPQDQQKRATATRDTILAVARALFAEAGYHATATTEIAARAGLTRGALYHHFDDKEALFLAVSRLLAEELAERSSAAAAGLSGNLWAQVTEAFRTYLLLIVAHADYRRILLIDGPAILGWVRWREVQADHVANRTADALQLLMDADLVEPRATLPLATMIQAALHDAALTMANAPETGATRDEALATFLFILRGIGR</sequence>
<evidence type="ECO:0000256" key="5">
    <source>
        <dbReference type="SAM" id="MobiDB-lite"/>
    </source>
</evidence>
<comment type="caution">
    <text evidence="7">The sequence shown here is derived from an EMBL/GenBank/DDBJ whole genome shotgun (WGS) entry which is preliminary data.</text>
</comment>
<dbReference type="InterPro" id="IPR001647">
    <property type="entry name" value="HTH_TetR"/>
</dbReference>
<dbReference type="PRINTS" id="PR00455">
    <property type="entry name" value="HTHTETR"/>
</dbReference>
<evidence type="ECO:0000259" key="6">
    <source>
        <dbReference type="PROSITE" id="PS50977"/>
    </source>
</evidence>
<dbReference type="SUPFAM" id="SSF46689">
    <property type="entry name" value="Homeodomain-like"/>
    <property type="match status" value="1"/>
</dbReference>
<keyword evidence="1" id="KW-0805">Transcription regulation</keyword>
<evidence type="ECO:0000256" key="3">
    <source>
        <dbReference type="ARBA" id="ARBA00023163"/>
    </source>
</evidence>
<accession>A0ABT8Y833</accession>
<keyword evidence="2 4" id="KW-0238">DNA-binding</keyword>
<gene>
    <name evidence="7" type="ORF">Q4F19_08850</name>
</gene>
<evidence type="ECO:0000313" key="7">
    <source>
        <dbReference type="EMBL" id="MDO6414486.1"/>
    </source>
</evidence>
<dbReference type="PROSITE" id="PS50977">
    <property type="entry name" value="HTH_TETR_2"/>
    <property type="match status" value="1"/>
</dbReference>
<keyword evidence="3" id="KW-0804">Transcription</keyword>
<proteinExistence type="predicted"/>
<keyword evidence="8" id="KW-1185">Reference proteome</keyword>
<evidence type="ECO:0000313" key="8">
    <source>
        <dbReference type="Proteomes" id="UP001169764"/>
    </source>
</evidence>
<dbReference type="InterPro" id="IPR009057">
    <property type="entry name" value="Homeodomain-like_sf"/>
</dbReference>
<name>A0ABT8Y833_9SPHN</name>
<dbReference type="Pfam" id="PF00440">
    <property type="entry name" value="TetR_N"/>
    <property type="match status" value="1"/>
</dbReference>
<dbReference type="InterPro" id="IPR049484">
    <property type="entry name" value="Rv0078-like_C"/>
</dbReference>
<dbReference type="Proteomes" id="UP001169764">
    <property type="component" value="Unassembled WGS sequence"/>
</dbReference>
<evidence type="ECO:0000256" key="2">
    <source>
        <dbReference type="ARBA" id="ARBA00023125"/>
    </source>
</evidence>
<dbReference type="Pfam" id="PF21351">
    <property type="entry name" value="TetR_C_41"/>
    <property type="match status" value="1"/>
</dbReference>
<evidence type="ECO:0000256" key="1">
    <source>
        <dbReference type="ARBA" id="ARBA00023015"/>
    </source>
</evidence>
<evidence type="ECO:0000256" key="4">
    <source>
        <dbReference type="PROSITE-ProRule" id="PRU00335"/>
    </source>
</evidence>
<dbReference type="Gene3D" id="1.10.357.10">
    <property type="entry name" value="Tetracycline Repressor, domain 2"/>
    <property type="match status" value="1"/>
</dbReference>
<feature type="DNA-binding region" description="H-T-H motif" evidence="4">
    <location>
        <begin position="44"/>
        <end position="63"/>
    </location>
</feature>
<dbReference type="EMBL" id="JAUOTP010000003">
    <property type="protein sequence ID" value="MDO6414486.1"/>
    <property type="molecule type" value="Genomic_DNA"/>
</dbReference>
<reference evidence="7" key="1">
    <citation type="submission" date="2023-07" db="EMBL/GenBank/DDBJ databases">
        <authorList>
            <person name="Kim M."/>
        </authorList>
    </citation>
    <scope>NUCLEOTIDE SEQUENCE</scope>
    <source>
        <strain evidence="7">BIUV-7</strain>
    </source>
</reference>
<dbReference type="RefSeq" id="WP_303541676.1">
    <property type="nucleotide sequence ID" value="NZ_JAUOTP010000003.1"/>
</dbReference>
<feature type="domain" description="HTH tetR-type" evidence="6">
    <location>
        <begin position="21"/>
        <end position="81"/>
    </location>
</feature>
<dbReference type="InterPro" id="IPR050109">
    <property type="entry name" value="HTH-type_TetR-like_transc_reg"/>
</dbReference>